<reference evidence="1" key="1">
    <citation type="journal article" date="2014" name="Front. Microbiol.">
        <title>High frequency of phylogenetically diverse reductive dehalogenase-homologous genes in deep subseafloor sedimentary metagenomes.</title>
        <authorList>
            <person name="Kawai M."/>
            <person name="Futagami T."/>
            <person name="Toyoda A."/>
            <person name="Takaki Y."/>
            <person name="Nishi S."/>
            <person name="Hori S."/>
            <person name="Arai W."/>
            <person name="Tsubouchi T."/>
            <person name="Morono Y."/>
            <person name="Uchiyama I."/>
            <person name="Ito T."/>
            <person name="Fujiyama A."/>
            <person name="Inagaki F."/>
            <person name="Takami H."/>
        </authorList>
    </citation>
    <scope>NUCLEOTIDE SEQUENCE</scope>
    <source>
        <strain evidence="1">Expedition CK06-06</strain>
    </source>
</reference>
<dbReference type="EMBL" id="BARW01002447">
    <property type="protein sequence ID" value="GAI71371.1"/>
    <property type="molecule type" value="Genomic_DNA"/>
</dbReference>
<proteinExistence type="predicted"/>
<evidence type="ECO:0000313" key="1">
    <source>
        <dbReference type="EMBL" id="GAI71371.1"/>
    </source>
</evidence>
<sequence length="362" mass="40526">MSVFWIKSDRGIYQLKSTDYGVNWGSPELIDYSPTTAIYGIAAAYKPNGDLALFFADQATLYVKRYISGEWQTKTSWDKDTGDLSGVAAIYDGDWNLFITGKDSNGNFKLWSLVYGDGGEVAAGTWSALKEFASAPSDGNFEYHRAFMDKPDVYRCFFIEKFTGTEAYNRPFWSHSVPDIKFIDNLWREPVPFNLSGEYGVAIAHHGDYCWLSTPYGVWRAKLAQESLDLTADVLSLRQEFSESQGRLVVELRNDDGRYASLGSGGLEVLDIGCQLEVSPGYVTSQGSEVSSGLTFWLDAYEHTSSGGKSSLILYASDGWSLIENWRARHQFRWNKATDEMSVKDILAFVLARVGLKLEVKS</sequence>
<comment type="caution">
    <text evidence="1">The sequence shown here is derived from an EMBL/GenBank/DDBJ whole genome shotgun (WGS) entry which is preliminary data.</text>
</comment>
<protein>
    <submittedName>
        <fullName evidence="1">Uncharacterized protein</fullName>
    </submittedName>
</protein>
<gene>
    <name evidence="1" type="ORF">S12H4_06810</name>
</gene>
<name>X1RWS2_9ZZZZ</name>
<organism evidence="1">
    <name type="scientific">marine sediment metagenome</name>
    <dbReference type="NCBI Taxonomy" id="412755"/>
    <lineage>
        <taxon>unclassified sequences</taxon>
        <taxon>metagenomes</taxon>
        <taxon>ecological metagenomes</taxon>
    </lineage>
</organism>
<dbReference type="SUPFAM" id="SSF89372">
    <property type="entry name" value="Fucose-specific lectin"/>
    <property type="match status" value="1"/>
</dbReference>
<dbReference type="AlphaFoldDB" id="X1RWS2"/>
<accession>X1RWS2</accession>
<feature type="non-terminal residue" evidence="1">
    <location>
        <position position="362"/>
    </location>
</feature>